<dbReference type="AlphaFoldDB" id="A0A0C3H182"/>
<protein>
    <submittedName>
        <fullName evidence="2">Uncharacterized protein</fullName>
    </submittedName>
</protein>
<sequence length="99" mass="10883">MEVDICPSVTSPPSSSGNAGGDGDVFQAKRLFKLFNWLRALPICLERMVEIAAFSDCDNGEAAISLSHHHFATTTPEHMSPCPRLTKSRFLGQKSIRIH</sequence>
<proteinExistence type="predicted"/>
<dbReference type="InParanoid" id="A0A0C3H182"/>
<dbReference type="Proteomes" id="UP000054321">
    <property type="component" value="Unassembled WGS sequence"/>
</dbReference>
<gene>
    <name evidence="2" type="ORF">OIDMADRAFT_20715</name>
</gene>
<evidence type="ECO:0000313" key="2">
    <source>
        <dbReference type="EMBL" id="KIM96271.1"/>
    </source>
</evidence>
<name>A0A0C3H182_OIDMZ</name>
<feature type="region of interest" description="Disordered" evidence="1">
    <location>
        <begin position="1"/>
        <end position="21"/>
    </location>
</feature>
<evidence type="ECO:0000256" key="1">
    <source>
        <dbReference type="SAM" id="MobiDB-lite"/>
    </source>
</evidence>
<dbReference type="HOGENOM" id="CLU_2321028_0_0_1"/>
<keyword evidence="3" id="KW-1185">Reference proteome</keyword>
<evidence type="ECO:0000313" key="3">
    <source>
        <dbReference type="Proteomes" id="UP000054321"/>
    </source>
</evidence>
<dbReference type="EMBL" id="KN832884">
    <property type="protein sequence ID" value="KIM96271.1"/>
    <property type="molecule type" value="Genomic_DNA"/>
</dbReference>
<accession>A0A0C3H182</accession>
<reference evidence="2 3" key="1">
    <citation type="submission" date="2014-04" db="EMBL/GenBank/DDBJ databases">
        <authorList>
            <consortium name="DOE Joint Genome Institute"/>
            <person name="Kuo A."/>
            <person name="Martino E."/>
            <person name="Perotto S."/>
            <person name="Kohler A."/>
            <person name="Nagy L.G."/>
            <person name="Floudas D."/>
            <person name="Copeland A."/>
            <person name="Barry K.W."/>
            <person name="Cichocki N."/>
            <person name="Veneault-Fourrey C."/>
            <person name="LaButti K."/>
            <person name="Lindquist E.A."/>
            <person name="Lipzen A."/>
            <person name="Lundell T."/>
            <person name="Morin E."/>
            <person name="Murat C."/>
            <person name="Sun H."/>
            <person name="Tunlid A."/>
            <person name="Henrissat B."/>
            <person name="Grigoriev I.V."/>
            <person name="Hibbett D.S."/>
            <person name="Martin F."/>
            <person name="Nordberg H.P."/>
            <person name="Cantor M.N."/>
            <person name="Hua S.X."/>
        </authorList>
    </citation>
    <scope>NUCLEOTIDE SEQUENCE [LARGE SCALE GENOMIC DNA]</scope>
    <source>
        <strain evidence="2 3">Zn</strain>
    </source>
</reference>
<organism evidence="2 3">
    <name type="scientific">Oidiodendron maius (strain Zn)</name>
    <dbReference type="NCBI Taxonomy" id="913774"/>
    <lineage>
        <taxon>Eukaryota</taxon>
        <taxon>Fungi</taxon>
        <taxon>Dikarya</taxon>
        <taxon>Ascomycota</taxon>
        <taxon>Pezizomycotina</taxon>
        <taxon>Leotiomycetes</taxon>
        <taxon>Leotiomycetes incertae sedis</taxon>
        <taxon>Myxotrichaceae</taxon>
        <taxon>Oidiodendron</taxon>
    </lineage>
</organism>
<reference evidence="3" key="2">
    <citation type="submission" date="2015-01" db="EMBL/GenBank/DDBJ databases">
        <title>Evolutionary Origins and Diversification of the Mycorrhizal Mutualists.</title>
        <authorList>
            <consortium name="DOE Joint Genome Institute"/>
            <consortium name="Mycorrhizal Genomics Consortium"/>
            <person name="Kohler A."/>
            <person name="Kuo A."/>
            <person name="Nagy L.G."/>
            <person name="Floudas D."/>
            <person name="Copeland A."/>
            <person name="Barry K.W."/>
            <person name="Cichocki N."/>
            <person name="Veneault-Fourrey C."/>
            <person name="LaButti K."/>
            <person name="Lindquist E.A."/>
            <person name="Lipzen A."/>
            <person name="Lundell T."/>
            <person name="Morin E."/>
            <person name="Murat C."/>
            <person name="Riley R."/>
            <person name="Ohm R."/>
            <person name="Sun H."/>
            <person name="Tunlid A."/>
            <person name="Henrissat B."/>
            <person name="Grigoriev I.V."/>
            <person name="Hibbett D.S."/>
            <person name="Martin F."/>
        </authorList>
    </citation>
    <scope>NUCLEOTIDE SEQUENCE [LARGE SCALE GENOMIC DNA]</scope>
    <source>
        <strain evidence="3">Zn</strain>
    </source>
</reference>
<feature type="compositionally biased region" description="Polar residues" evidence="1">
    <location>
        <begin position="8"/>
        <end position="17"/>
    </location>
</feature>